<dbReference type="InterPro" id="IPR036397">
    <property type="entry name" value="RNaseH_sf"/>
</dbReference>
<evidence type="ECO:0000313" key="3">
    <source>
        <dbReference type="Proteomes" id="UP001187531"/>
    </source>
</evidence>
<protein>
    <recommendedName>
        <fullName evidence="1">RNase H type-1 domain-containing protein</fullName>
    </recommendedName>
</protein>
<dbReference type="InterPro" id="IPR012337">
    <property type="entry name" value="RNaseH-like_sf"/>
</dbReference>
<dbReference type="Proteomes" id="UP001187531">
    <property type="component" value="Unassembled WGS sequence"/>
</dbReference>
<comment type="caution">
    <text evidence="2">The sequence shown here is derived from an EMBL/GenBank/DDBJ whole genome shotgun (WGS) entry which is preliminary data.</text>
</comment>
<dbReference type="SUPFAM" id="SSF53098">
    <property type="entry name" value="Ribonuclease H-like"/>
    <property type="match status" value="1"/>
</dbReference>
<dbReference type="Pfam" id="PF00075">
    <property type="entry name" value="RNase_H"/>
    <property type="match status" value="1"/>
</dbReference>
<dbReference type="CDD" id="cd09276">
    <property type="entry name" value="Rnase_HI_RT_non_LTR"/>
    <property type="match status" value="1"/>
</dbReference>
<dbReference type="AlphaFoldDB" id="A0AA88H733"/>
<name>A0AA88H733_ARTSF</name>
<accession>A0AA88H733</accession>
<dbReference type="GO" id="GO:0003676">
    <property type="term" value="F:nucleic acid binding"/>
    <property type="evidence" value="ECO:0007669"/>
    <property type="project" value="InterPro"/>
</dbReference>
<gene>
    <name evidence="2" type="ORF">QYM36_016987</name>
</gene>
<proteinExistence type="predicted"/>
<dbReference type="GO" id="GO:0004523">
    <property type="term" value="F:RNA-DNA hybrid ribonuclease activity"/>
    <property type="evidence" value="ECO:0007669"/>
    <property type="project" value="InterPro"/>
</dbReference>
<dbReference type="InterPro" id="IPR002156">
    <property type="entry name" value="RNaseH_domain"/>
</dbReference>
<dbReference type="EMBL" id="JAVRJZ010000021">
    <property type="protein sequence ID" value="KAK2704779.1"/>
    <property type="molecule type" value="Genomic_DNA"/>
</dbReference>
<feature type="domain" description="RNase H type-1" evidence="1">
    <location>
        <begin position="44"/>
        <end position="138"/>
    </location>
</feature>
<sequence>MTAANNCGWDKSWLLILAQKAKQRMAKDIRRSGFHRKTMLQKSKSSVFLAEVYAIKRALGFIEEYFEEDNVIICSDSKSAIQAVVNANVMAKLKRDVLICCIKIQDILNKKKVVIQWIPAHIGITRNEIVDLKAKSAVESRILVTDIETPYEVLTFDHQGFKMNRDLTGNSFVTTKKHRNIELKVYKDLTRYEAKKLFRLRSHHAGVGSYKAIFLGQSEECPECGASEIIEHLMLMCHEREQERPL</sequence>
<organism evidence="2 3">
    <name type="scientific">Artemia franciscana</name>
    <name type="common">Brine shrimp</name>
    <name type="synonym">Artemia sanfranciscana</name>
    <dbReference type="NCBI Taxonomy" id="6661"/>
    <lineage>
        <taxon>Eukaryota</taxon>
        <taxon>Metazoa</taxon>
        <taxon>Ecdysozoa</taxon>
        <taxon>Arthropoda</taxon>
        <taxon>Crustacea</taxon>
        <taxon>Branchiopoda</taxon>
        <taxon>Anostraca</taxon>
        <taxon>Artemiidae</taxon>
        <taxon>Artemia</taxon>
    </lineage>
</organism>
<keyword evidence="3" id="KW-1185">Reference proteome</keyword>
<evidence type="ECO:0000259" key="1">
    <source>
        <dbReference type="Pfam" id="PF00075"/>
    </source>
</evidence>
<evidence type="ECO:0000313" key="2">
    <source>
        <dbReference type="EMBL" id="KAK2704779.1"/>
    </source>
</evidence>
<dbReference type="Gene3D" id="3.30.420.10">
    <property type="entry name" value="Ribonuclease H-like superfamily/Ribonuclease H"/>
    <property type="match status" value="1"/>
</dbReference>
<reference evidence="2" key="1">
    <citation type="submission" date="2023-07" db="EMBL/GenBank/DDBJ databases">
        <title>Chromosome-level genome assembly of Artemia franciscana.</title>
        <authorList>
            <person name="Jo E."/>
        </authorList>
    </citation>
    <scope>NUCLEOTIDE SEQUENCE</scope>
    <source>
        <tissue evidence="2">Whole body</tissue>
    </source>
</reference>